<accession>U4QL35</accession>
<evidence type="ECO:0000256" key="1">
    <source>
        <dbReference type="ARBA" id="ARBA00008857"/>
    </source>
</evidence>
<evidence type="ECO:0000256" key="2">
    <source>
        <dbReference type="ARBA" id="ARBA00023125"/>
    </source>
</evidence>
<feature type="domain" description="Integrase SAM-like N-terminal" evidence="3">
    <location>
        <begin position="1"/>
        <end position="30"/>
    </location>
</feature>
<sequence>MIDTHVLPVFKQKVISEITKADIRRWQNLMLKKKNPRNDKPYKPTYLHQLSAILNFAVEFYSLPKNPCSRVKSIGKKRADEMNFWTLDQFNEVTACEELPAYRVAFMMLYWAGNG</sequence>
<dbReference type="OrthoDB" id="9769726at2"/>
<reference evidence="5" key="1">
    <citation type="journal article" date="2013" name="Genome Announc.">
        <title>First genome sequence of a syntrophic acetate-oxidizing bacterium, Tepidanaerobacter acetatoxydans strain Re1.</title>
        <authorList>
            <person name="Manzoor S."/>
            <person name="Bongcam-Rudloff E."/>
            <person name="Schnurer A."/>
            <person name="Muller B."/>
        </authorList>
    </citation>
    <scope>NUCLEOTIDE SEQUENCE [LARGE SCALE GENOMIC DNA]</scope>
    <source>
        <strain evidence="5">Re1</strain>
    </source>
</reference>
<name>U4QL35_TEPAE</name>
<dbReference type="Proteomes" id="UP000010802">
    <property type="component" value="Chromosome"/>
</dbReference>
<dbReference type="eggNOG" id="COG0582">
    <property type="taxonomic scope" value="Bacteria"/>
</dbReference>
<evidence type="ECO:0000313" key="5">
    <source>
        <dbReference type="Proteomes" id="UP000010802"/>
    </source>
</evidence>
<protein>
    <recommendedName>
        <fullName evidence="3">Integrase SAM-like N-terminal domain-containing protein</fullName>
    </recommendedName>
</protein>
<dbReference type="SUPFAM" id="SSF56349">
    <property type="entry name" value="DNA breaking-rejoining enzymes"/>
    <property type="match status" value="1"/>
</dbReference>
<dbReference type="GO" id="GO:0003677">
    <property type="term" value="F:DNA binding"/>
    <property type="evidence" value="ECO:0007669"/>
    <property type="project" value="UniProtKB-KW"/>
</dbReference>
<keyword evidence="2" id="KW-0238">DNA-binding</keyword>
<organism evidence="4 5">
    <name type="scientific">Tepidanaerobacter acetatoxydans (strain DSM 21804 / JCM 16047 / Re1)</name>
    <dbReference type="NCBI Taxonomy" id="1209989"/>
    <lineage>
        <taxon>Bacteria</taxon>
        <taxon>Bacillati</taxon>
        <taxon>Bacillota</taxon>
        <taxon>Clostridia</taxon>
        <taxon>Thermosediminibacterales</taxon>
        <taxon>Tepidanaerobacteraceae</taxon>
        <taxon>Tepidanaerobacter</taxon>
    </lineage>
</organism>
<dbReference type="KEGG" id="tae:TepiRe1_1853"/>
<dbReference type="InterPro" id="IPR004107">
    <property type="entry name" value="Integrase_SAM-like_N"/>
</dbReference>
<dbReference type="InterPro" id="IPR010998">
    <property type="entry name" value="Integrase_recombinase_N"/>
</dbReference>
<dbReference type="GO" id="GO:0015074">
    <property type="term" value="P:DNA integration"/>
    <property type="evidence" value="ECO:0007669"/>
    <property type="project" value="InterPro"/>
</dbReference>
<gene>
    <name evidence="4" type="ordered locus">TEPIRE1_1853</name>
</gene>
<dbReference type="InterPro" id="IPR011010">
    <property type="entry name" value="DNA_brk_join_enz"/>
</dbReference>
<dbReference type="Gene3D" id="1.10.150.130">
    <property type="match status" value="1"/>
</dbReference>
<evidence type="ECO:0000259" key="3">
    <source>
        <dbReference type="Pfam" id="PF14659"/>
    </source>
</evidence>
<dbReference type="EMBL" id="HF563609">
    <property type="protein sequence ID" value="CDI40831.1"/>
    <property type="molecule type" value="Genomic_DNA"/>
</dbReference>
<proteinExistence type="inferred from homology"/>
<dbReference type="RefSeq" id="WP_023211538.1">
    <property type="nucleotide sequence ID" value="NC_015519.1"/>
</dbReference>
<evidence type="ECO:0000313" key="4">
    <source>
        <dbReference type="EMBL" id="CDI40831.1"/>
    </source>
</evidence>
<dbReference type="HOGENOM" id="CLU_2107820_0_0_9"/>
<comment type="similarity">
    <text evidence="1">Belongs to the 'phage' integrase family.</text>
</comment>
<keyword evidence="5" id="KW-1185">Reference proteome</keyword>
<dbReference type="AlphaFoldDB" id="U4QL35"/>
<dbReference type="Pfam" id="PF14659">
    <property type="entry name" value="Phage_int_SAM_3"/>
    <property type="match status" value="1"/>
</dbReference>